<proteinExistence type="predicted"/>
<feature type="transmembrane region" description="Helical" evidence="3">
    <location>
        <begin position="1789"/>
        <end position="1815"/>
    </location>
</feature>
<feature type="transmembrane region" description="Helical" evidence="3">
    <location>
        <begin position="1057"/>
        <end position="1075"/>
    </location>
</feature>
<feature type="compositionally biased region" description="Basic and acidic residues" evidence="2">
    <location>
        <begin position="1187"/>
        <end position="1201"/>
    </location>
</feature>
<reference evidence="5" key="1">
    <citation type="journal article" date="2023" name="G3 (Bethesda)">
        <title>A reference genome for the long-term kleptoplast-retaining sea slug Elysia crispata morphotype clarki.</title>
        <authorList>
            <person name="Eastman K.E."/>
            <person name="Pendleton A.L."/>
            <person name="Shaikh M.A."/>
            <person name="Suttiyut T."/>
            <person name="Ogas R."/>
            <person name="Tomko P."/>
            <person name="Gavelis G."/>
            <person name="Widhalm J.R."/>
            <person name="Wisecaver J.H."/>
        </authorList>
    </citation>
    <scope>NUCLEOTIDE SEQUENCE</scope>
    <source>
        <strain evidence="5">ECLA1</strain>
    </source>
</reference>
<sequence>MSSWLHDRPQDQMLVFALKKRAVYMWWSEFKQNKTAVAIKYKSSSMEVEMNVSRNIFLKTLYKYQQSGTSLVRLDNFVNIMIFISDKVIFKPPHLRAIGTVDMYTELKTTHQEMTLQLSDTPILISFRKIAKPNGLEILLNITEESGLAINSTCVIFSVRQSRISNLTIHIQVSGPYSYKLSHLKVNTSAELIKLLAVRPVQMKNFLSLDLPVLTKIGKQLSVETRALRRDCFTLHAPGVGTVGACFTLHAPGVGAVGACFTLHAPGVGAVGACFTMHAPGVGAVGACFTLHAPGVGAVGACFTMHTSGVGTVCACFTLHAPGVGTVCACFTMHAPGVGTVCACFTMHTSGVGTVCACFTMHTSGVGTVCACFTMHTSGVGTVCACFTMHAPGVGTVCVCFTMHAPGVGTVCACFTMHTSGVGTVCACFTMHAPGVGTVCVCFTLHAPGVGAVCVCFTLHAPGVGAVCVCFTLHAPGVGAVCACFTMHAPGVGAVCVCFTLHAPGVGAVWRASPCMLQVWVQFVRASPCMLQVWVQFVCASPCMLQVWVQLVHASPCMLKVWVQLVHASPCMLKVSVQFVRASSCMHALGVGTVCARVTLHTPGVGTVCACFTLHAPGVGTVCACFTLHAPGVGTVCACFTLHAPGVGAVCACFTLHAPGVGTVCACFTLHASGVADTVLFLGETSYTSNIFGSSTCRAEWSQISISQQELAHPRSMNYFMVTAETVNSTATFPANHTIVTETVKVTVLRKSCLYLQDGIWREDSKCKSIPNSEQHLVKCHCYIHAPYSASLDGAQEHLRAWETPNFDYEPSNLIPGFLMLLLITLSTYYCYWAFFQDRRERDCAQIHAIRDCYKAESPEQYLVCISTGALPGSGTTNKVSFLLVGKSASHQTVIPEGKFCFSTGSEIWLLLSSDLPLGHIFGVTVSYDNVVSGTELPPWFLKRILVYSKHFNHVIKFEVNRTLGIHQRRLVLSTVPYKNKWGDETFLRYWRIMKVYHTLVSVFFHVPGKGVNKCQNAIASLLVVISCASMALEITGAPRLLSHQDIHPDRWAENSFLWDIVVLAATTCCISFLVKSVYSIVFRKRIGVIWHNKPVTLAEQEENQKNLRTKKLAETWLSDKSPLPGITKTSHPLIDTNALRSSLLEKGAANVSGRTTLSLEETPEFARHLLKKEPDDSYSVSHRPSMRSDHEREKESKRGTDTLVFSGESHNTRHSPASLSSGRNENFNMNREFSEVHEARVALRVGSRASCELTGLVSGPYCRSHSSTALSPSAGSGSREIDRDQRHILDLVIDNRLQSNKTHSEHVAGVKNLRFKVSDSNLKVSGVSFERDCFPVSSNSDSSLDKQRKTYADYNKTGVDSCELNDKLLNTSQADIGNVHDVVESLQSCSKRSHFDSRDFTTHISRKGENTCDTAPANRGETLEVSGRATSFRQLYFRGFNASQMTKYKKIPSSSSSPTFYRCARNLEEFSKPCSLSKFYSRHQVQEIRTHEYEIDSLLTSGHSIQDTDKIMVKHSDYIERNSLEKYSRFGKSTGRPANLHWTNDAERTKKDLQHRHKCYCRRFAFASCLHQSLRRAFKLFVVPVSWIYRDVQQHRSKSGPSSAAGPPPSVNTYVPQTRLDSPSSVSVSEQPAENHRRDKTGSPPSRTDRNRNAWSGYRVSGPSDDGKLEEQAAEESLLSTEVDGGDESYMTGRGPAVSFQSSSSSDSGTTDEKPSPPSLQKTSKDIKTEGKCCTWQDTCYILWSLWTIKSYLLTIPVLVISLCTIIFCSGCVFLYGLHYSFHISMDWLLLLVCTLLLDLLIVEPLACLGCAAVSSQLWRRPLFLNECSDRFKVVMDEVNFRSWMFQTGWATRPLTSFIHTQAAPQSASLSHLHHEIYKAMKRVFRTPLVVFHTGVYWLIVYTVCVVLLVNLETDMFQTNSQGVFIYSALGLQEKPRPITVDQMWEFLEERLRPGLVNMEARLNLSVKTWKDDNSTHNAMGNMLISPIRIKQIRLEPLLTPDGNKATNCSPVPSAKIDQERQCNFEFDSDNMETRNFLLNWRYPVTWKTYDPYVYAHDVTAIYGSIDHLPLSGECCIECVESVRKRTVESYGACHVAY</sequence>
<feature type="compositionally biased region" description="Basic and acidic residues" evidence="2">
    <location>
        <begin position="1634"/>
        <end position="1653"/>
    </location>
</feature>
<feature type="region of interest" description="Disordered" evidence="2">
    <location>
        <begin position="1171"/>
        <end position="1226"/>
    </location>
</feature>
<dbReference type="GO" id="GO:0050982">
    <property type="term" value="P:detection of mechanical stimulus"/>
    <property type="evidence" value="ECO:0007669"/>
    <property type="project" value="TreeGrafter"/>
</dbReference>
<keyword evidence="3" id="KW-1133">Transmembrane helix</keyword>
<dbReference type="InterPro" id="IPR036392">
    <property type="entry name" value="PLAT/LH2_dom_sf"/>
</dbReference>
<feature type="domain" description="PLAT" evidence="4">
    <location>
        <begin position="860"/>
        <end position="978"/>
    </location>
</feature>
<dbReference type="PROSITE" id="PS50095">
    <property type="entry name" value="PLAT"/>
    <property type="match status" value="1"/>
</dbReference>
<feature type="transmembrane region" description="Helical" evidence="3">
    <location>
        <begin position="1890"/>
        <end position="1913"/>
    </location>
</feature>
<dbReference type="SUPFAM" id="SSF49723">
    <property type="entry name" value="Lipase/lipooxygenase domain (PLAT/LH2 domain)"/>
    <property type="match status" value="1"/>
</dbReference>
<dbReference type="InterPro" id="IPR001024">
    <property type="entry name" value="PLAT/LH2_dom"/>
</dbReference>
<feature type="transmembrane region" description="Helical" evidence="3">
    <location>
        <begin position="1753"/>
        <end position="1777"/>
    </location>
</feature>
<dbReference type="Gene3D" id="2.60.60.20">
    <property type="entry name" value="PLAT/LH2 domain"/>
    <property type="match status" value="1"/>
</dbReference>
<name>A0AAE0Y972_9GAST</name>
<feature type="compositionally biased region" description="Polar residues" evidence="2">
    <location>
        <begin position="1612"/>
        <end position="1633"/>
    </location>
</feature>
<feature type="transmembrane region" description="Helical" evidence="3">
    <location>
        <begin position="814"/>
        <end position="832"/>
    </location>
</feature>
<keyword evidence="3" id="KW-0812">Transmembrane</keyword>
<comment type="caution">
    <text evidence="1">Lacks conserved residue(s) required for the propagation of feature annotation.</text>
</comment>
<accession>A0AAE0Y972</accession>
<dbReference type="GO" id="GO:0005262">
    <property type="term" value="F:calcium channel activity"/>
    <property type="evidence" value="ECO:0007669"/>
    <property type="project" value="TreeGrafter"/>
</dbReference>
<dbReference type="PANTHER" id="PTHR10877:SF194">
    <property type="entry name" value="LOCATION OF VULVA DEFECTIVE 1"/>
    <property type="match status" value="1"/>
</dbReference>
<keyword evidence="6" id="KW-1185">Reference proteome</keyword>
<evidence type="ECO:0000256" key="3">
    <source>
        <dbReference type="SAM" id="Phobius"/>
    </source>
</evidence>
<evidence type="ECO:0000313" key="5">
    <source>
        <dbReference type="EMBL" id="KAK3735779.1"/>
    </source>
</evidence>
<dbReference type="InterPro" id="IPR051223">
    <property type="entry name" value="Polycystin"/>
</dbReference>
<gene>
    <name evidence="5" type="ORF">RRG08_036827</name>
</gene>
<feature type="transmembrane region" description="Helical" evidence="3">
    <location>
        <begin position="1018"/>
        <end position="1037"/>
    </location>
</feature>
<evidence type="ECO:0000259" key="4">
    <source>
        <dbReference type="PROSITE" id="PS50095"/>
    </source>
</evidence>
<evidence type="ECO:0000256" key="2">
    <source>
        <dbReference type="SAM" id="MobiDB-lite"/>
    </source>
</evidence>
<evidence type="ECO:0000256" key="1">
    <source>
        <dbReference type="PROSITE-ProRule" id="PRU00152"/>
    </source>
</evidence>
<organism evidence="5 6">
    <name type="scientific">Elysia crispata</name>
    <name type="common">lettuce slug</name>
    <dbReference type="NCBI Taxonomy" id="231223"/>
    <lineage>
        <taxon>Eukaryota</taxon>
        <taxon>Metazoa</taxon>
        <taxon>Spiralia</taxon>
        <taxon>Lophotrochozoa</taxon>
        <taxon>Mollusca</taxon>
        <taxon>Gastropoda</taxon>
        <taxon>Heterobranchia</taxon>
        <taxon>Euthyneura</taxon>
        <taxon>Panpulmonata</taxon>
        <taxon>Sacoglossa</taxon>
        <taxon>Placobranchoidea</taxon>
        <taxon>Plakobranchidae</taxon>
        <taxon>Elysia</taxon>
    </lineage>
</organism>
<dbReference type="Proteomes" id="UP001283361">
    <property type="component" value="Unassembled WGS sequence"/>
</dbReference>
<evidence type="ECO:0000313" key="6">
    <source>
        <dbReference type="Proteomes" id="UP001283361"/>
    </source>
</evidence>
<feature type="compositionally biased region" description="Polar residues" evidence="2">
    <location>
        <begin position="1215"/>
        <end position="1226"/>
    </location>
</feature>
<feature type="region of interest" description="Disordered" evidence="2">
    <location>
        <begin position="1598"/>
        <end position="1725"/>
    </location>
</feature>
<comment type="caution">
    <text evidence="5">The sequence shown here is derived from an EMBL/GenBank/DDBJ whole genome shotgun (WGS) entry which is preliminary data.</text>
</comment>
<protein>
    <recommendedName>
        <fullName evidence="4">PLAT domain-containing protein</fullName>
    </recommendedName>
</protein>
<dbReference type="GO" id="GO:0016020">
    <property type="term" value="C:membrane"/>
    <property type="evidence" value="ECO:0007669"/>
    <property type="project" value="TreeGrafter"/>
</dbReference>
<dbReference type="PANTHER" id="PTHR10877">
    <property type="entry name" value="POLYCYSTIN FAMILY MEMBER"/>
    <property type="match status" value="1"/>
</dbReference>
<dbReference type="EMBL" id="JAWDGP010006766">
    <property type="protein sequence ID" value="KAK3735779.1"/>
    <property type="molecule type" value="Genomic_DNA"/>
</dbReference>
<keyword evidence="3" id="KW-0472">Membrane</keyword>
<dbReference type="Pfam" id="PF01477">
    <property type="entry name" value="PLAT"/>
    <property type="match status" value="1"/>
</dbReference>
<feature type="compositionally biased region" description="Low complexity" evidence="2">
    <location>
        <begin position="1700"/>
        <end position="1709"/>
    </location>
</feature>